<keyword evidence="2" id="KW-1185">Reference proteome</keyword>
<sequence length="80" mass="8839">MDLLLEASVHLVEMRLLDRDLPIADGIRRVVDSGILRGHQGPLLTCMGDRQPYANRPPVRTLVPERVSLSDTPATGIRTP</sequence>
<proteinExistence type="predicted"/>
<dbReference type="EMBL" id="BNDV01000016">
    <property type="protein sequence ID" value="GHI17262.1"/>
    <property type="molecule type" value="Genomic_DNA"/>
</dbReference>
<accession>A0ABQ3NWW2</accession>
<gene>
    <name evidence="1" type="ORF">Scinn_67250</name>
</gene>
<organism evidence="1 2">
    <name type="scientific">Streptomyces virginiae</name>
    <name type="common">Streptomyces cinnamonensis</name>
    <dbReference type="NCBI Taxonomy" id="1961"/>
    <lineage>
        <taxon>Bacteria</taxon>
        <taxon>Bacillati</taxon>
        <taxon>Actinomycetota</taxon>
        <taxon>Actinomycetes</taxon>
        <taxon>Kitasatosporales</taxon>
        <taxon>Streptomycetaceae</taxon>
        <taxon>Streptomyces</taxon>
    </lineage>
</organism>
<protein>
    <submittedName>
        <fullName evidence="1">Uncharacterized protein</fullName>
    </submittedName>
</protein>
<evidence type="ECO:0000313" key="1">
    <source>
        <dbReference type="EMBL" id="GHI17262.1"/>
    </source>
</evidence>
<name>A0ABQ3NWW2_STRVG</name>
<dbReference type="Proteomes" id="UP000660554">
    <property type="component" value="Unassembled WGS sequence"/>
</dbReference>
<comment type="caution">
    <text evidence="1">The sequence shown here is derived from an EMBL/GenBank/DDBJ whole genome shotgun (WGS) entry which is preliminary data.</text>
</comment>
<evidence type="ECO:0000313" key="2">
    <source>
        <dbReference type="Proteomes" id="UP000660554"/>
    </source>
</evidence>
<reference evidence="2" key="1">
    <citation type="submission" date="2020-09" db="EMBL/GenBank/DDBJ databases">
        <title>Whole genome shotgun sequence of Streptomyces cinnamonensis NBRC 15873.</title>
        <authorList>
            <person name="Komaki H."/>
            <person name="Tamura T."/>
        </authorList>
    </citation>
    <scope>NUCLEOTIDE SEQUENCE [LARGE SCALE GENOMIC DNA]</scope>
    <source>
        <strain evidence="2">NBRC 15873</strain>
    </source>
</reference>